<reference evidence="2 3" key="1">
    <citation type="submission" date="2018-06" db="EMBL/GenBank/DDBJ databases">
        <authorList>
            <consortium name="Pathogen Informatics"/>
            <person name="Doyle S."/>
        </authorList>
    </citation>
    <scope>NUCLEOTIDE SEQUENCE [LARGE SCALE GENOMIC DNA]</scope>
    <source>
        <strain evidence="2 3">NCTC13184</strain>
    </source>
</reference>
<organism evidence="2 3">
    <name type="scientific">Nocardia africana</name>
    <dbReference type="NCBI Taxonomy" id="134964"/>
    <lineage>
        <taxon>Bacteria</taxon>
        <taxon>Bacillati</taxon>
        <taxon>Actinomycetota</taxon>
        <taxon>Actinomycetes</taxon>
        <taxon>Mycobacteriales</taxon>
        <taxon>Nocardiaceae</taxon>
        <taxon>Nocardia</taxon>
    </lineage>
</organism>
<dbReference type="AlphaFoldDB" id="A0A378WYQ8"/>
<protein>
    <submittedName>
        <fullName evidence="2">Uncharacterized protein</fullName>
    </submittedName>
</protein>
<dbReference type="EMBL" id="UGRU01000001">
    <property type="protein sequence ID" value="SUA45551.1"/>
    <property type="molecule type" value="Genomic_DNA"/>
</dbReference>
<proteinExistence type="predicted"/>
<name>A0A378WYQ8_9NOCA</name>
<evidence type="ECO:0000313" key="2">
    <source>
        <dbReference type="EMBL" id="SUA45551.1"/>
    </source>
</evidence>
<evidence type="ECO:0000313" key="3">
    <source>
        <dbReference type="Proteomes" id="UP000255082"/>
    </source>
</evidence>
<dbReference type="Proteomes" id="UP000255082">
    <property type="component" value="Unassembled WGS sequence"/>
</dbReference>
<feature type="region of interest" description="Disordered" evidence="1">
    <location>
        <begin position="1"/>
        <end position="32"/>
    </location>
</feature>
<evidence type="ECO:0000256" key="1">
    <source>
        <dbReference type="SAM" id="MobiDB-lite"/>
    </source>
</evidence>
<sequence>MQPGAQRTQREGAVLGGQPVGDGSQPRVGGVQSGRERIIVIGHGCRLSARGSVAPAVRDIRCADETDTGHDGGFDLDDRIHGRRDPRAQQSLVSRDAVRIGDRARQTGHHDRPAGVGAGVDLVGFVGDDHAGIRADRRGEPGREPGPYHDAPVGFDEMVDRANGRQCVAGENNSAVSDSGQQPHRLGTVEGDRGGGCAVVGAVGRYHDAVPLGS</sequence>
<accession>A0A378WYQ8</accession>
<gene>
    <name evidence="2" type="ORF">NCTC13184_04075</name>
</gene>